<evidence type="ECO:0000256" key="5">
    <source>
        <dbReference type="SAM" id="MobiDB-lite"/>
    </source>
</evidence>
<keyword evidence="2 4" id="KW-0808">Transferase</keyword>
<organism evidence="6 7">
    <name type="scientific">Umbelopsis ramanniana AG</name>
    <dbReference type="NCBI Taxonomy" id="1314678"/>
    <lineage>
        <taxon>Eukaryota</taxon>
        <taxon>Fungi</taxon>
        <taxon>Fungi incertae sedis</taxon>
        <taxon>Mucoromycota</taxon>
        <taxon>Mucoromycotina</taxon>
        <taxon>Umbelopsidomycetes</taxon>
        <taxon>Umbelopsidales</taxon>
        <taxon>Umbelopsidaceae</taxon>
        <taxon>Umbelopsis</taxon>
    </lineage>
</organism>
<protein>
    <recommendedName>
        <fullName evidence="4">Kinase</fullName>
        <ecNumber evidence="4">2.7.-.-</ecNumber>
    </recommendedName>
</protein>
<comment type="similarity">
    <text evidence="1 4">Belongs to the inositol phosphokinase (IPK) family.</text>
</comment>
<dbReference type="EC" id="2.7.-.-" evidence="4"/>
<evidence type="ECO:0000256" key="2">
    <source>
        <dbReference type="ARBA" id="ARBA00022679"/>
    </source>
</evidence>
<feature type="compositionally biased region" description="Acidic residues" evidence="5">
    <location>
        <begin position="146"/>
        <end position="157"/>
    </location>
</feature>
<dbReference type="GO" id="GO:0032958">
    <property type="term" value="P:inositol phosphate biosynthetic process"/>
    <property type="evidence" value="ECO:0007669"/>
    <property type="project" value="InterPro"/>
</dbReference>
<dbReference type="Proteomes" id="UP001206595">
    <property type="component" value="Unassembled WGS sequence"/>
</dbReference>
<proteinExistence type="inferred from homology"/>
<accession>A0AAD5E5P6</accession>
<dbReference type="GO" id="GO:0005737">
    <property type="term" value="C:cytoplasm"/>
    <property type="evidence" value="ECO:0007669"/>
    <property type="project" value="TreeGrafter"/>
</dbReference>
<gene>
    <name evidence="6" type="ORF">K450DRAFT_252882</name>
</gene>
<dbReference type="PANTHER" id="PTHR12400:SF21">
    <property type="entry name" value="KINASE"/>
    <property type="match status" value="1"/>
</dbReference>
<evidence type="ECO:0000256" key="1">
    <source>
        <dbReference type="ARBA" id="ARBA00007374"/>
    </source>
</evidence>
<dbReference type="Gene3D" id="3.30.470.160">
    <property type="entry name" value="Inositol polyphosphate kinase"/>
    <property type="match status" value="1"/>
</dbReference>
<evidence type="ECO:0000256" key="3">
    <source>
        <dbReference type="ARBA" id="ARBA00022777"/>
    </source>
</evidence>
<dbReference type="GO" id="GO:0046854">
    <property type="term" value="P:phosphatidylinositol phosphate biosynthetic process"/>
    <property type="evidence" value="ECO:0007669"/>
    <property type="project" value="TreeGrafter"/>
</dbReference>
<keyword evidence="3 4" id="KW-0418">Kinase</keyword>
<feature type="region of interest" description="Disordered" evidence="5">
    <location>
        <begin position="113"/>
        <end position="157"/>
    </location>
</feature>
<dbReference type="SUPFAM" id="SSF56104">
    <property type="entry name" value="SAICAR synthase-like"/>
    <property type="match status" value="1"/>
</dbReference>
<evidence type="ECO:0000313" key="7">
    <source>
        <dbReference type="Proteomes" id="UP001206595"/>
    </source>
</evidence>
<name>A0AAD5E5P6_UMBRA</name>
<dbReference type="GeneID" id="75916294"/>
<dbReference type="GO" id="GO:0000824">
    <property type="term" value="F:inositol-1,4,5,6-tetrakisphosphate 3-kinase activity"/>
    <property type="evidence" value="ECO:0007669"/>
    <property type="project" value="TreeGrafter"/>
</dbReference>
<dbReference type="EMBL" id="MU620943">
    <property type="protein sequence ID" value="KAI8577239.1"/>
    <property type="molecule type" value="Genomic_DNA"/>
</dbReference>
<dbReference type="AlphaFoldDB" id="A0AAD5E5P6"/>
<reference evidence="6" key="1">
    <citation type="submission" date="2021-06" db="EMBL/GenBank/DDBJ databases">
        <authorList>
            <consortium name="DOE Joint Genome Institute"/>
            <person name="Mondo S.J."/>
            <person name="Amses K.R."/>
            <person name="Simmons D.R."/>
            <person name="Longcore J.E."/>
            <person name="Seto K."/>
            <person name="Alves G.H."/>
            <person name="Bonds A.E."/>
            <person name="Quandt C.A."/>
            <person name="Davis W.J."/>
            <person name="Chang Y."/>
            <person name="Letcher P.M."/>
            <person name="Powell M.J."/>
            <person name="Kuo A."/>
            <person name="Labutti K."/>
            <person name="Pangilinan J."/>
            <person name="Andreopoulos W."/>
            <person name="Tritt A."/>
            <person name="Riley R."/>
            <person name="Hundley H."/>
            <person name="Johnson J."/>
            <person name="Lipzen A."/>
            <person name="Barry K."/>
            <person name="Berbee M.L."/>
            <person name="Buchler N.E."/>
            <person name="Grigoriev I.V."/>
            <person name="Spatafora J.W."/>
            <person name="Stajich J.E."/>
            <person name="James T.Y."/>
        </authorList>
    </citation>
    <scope>NUCLEOTIDE SEQUENCE</scope>
    <source>
        <strain evidence="6">AG</strain>
    </source>
</reference>
<dbReference type="PANTHER" id="PTHR12400">
    <property type="entry name" value="INOSITOL POLYPHOSPHATE KINASE"/>
    <property type="match status" value="1"/>
</dbReference>
<evidence type="ECO:0000256" key="4">
    <source>
        <dbReference type="RuleBase" id="RU363090"/>
    </source>
</evidence>
<keyword evidence="7" id="KW-1185">Reference proteome</keyword>
<dbReference type="InterPro" id="IPR038286">
    <property type="entry name" value="IPK_sf"/>
</dbReference>
<dbReference type="GO" id="GO:0005634">
    <property type="term" value="C:nucleus"/>
    <property type="evidence" value="ECO:0007669"/>
    <property type="project" value="TreeGrafter"/>
</dbReference>
<dbReference type="InterPro" id="IPR005522">
    <property type="entry name" value="IPK"/>
</dbReference>
<dbReference type="GO" id="GO:0008440">
    <property type="term" value="F:inositol-1,4,5-trisphosphate 3-kinase activity"/>
    <property type="evidence" value="ECO:0007669"/>
    <property type="project" value="TreeGrafter"/>
</dbReference>
<evidence type="ECO:0000313" key="6">
    <source>
        <dbReference type="EMBL" id="KAI8577239.1"/>
    </source>
</evidence>
<feature type="compositionally biased region" description="Low complexity" evidence="5">
    <location>
        <begin position="136"/>
        <end position="145"/>
    </location>
</feature>
<sequence length="396" mass="44629">MPSQGCISMTIPLLPFDHKVGGHVSIFRVCPGVICKESSSREIQMYSRMVPALKPFTPYYFGTINVTYNKYNAPHIEFDNNRHVISSVLPKSKLQELLLHQVIDAQATTALHQQPAWPSPNDHLPSPPVSTHIQEESPLASSPELSCDDGEEEEDDDEVNYFSIPSATPYQDPVSSWSPAPTIVPQNSGHASHQQQHYVVIQDLTDGLKRPCILDLKMGTRQYGVDCTPTKMYSQTRKCQDSTSALLGVRICGMQIFKAHTGEIHFENKYSGRKLTAQSFEQHLFDFLHDGNKLLTQHVSMLQRKLKCLLHSISQLPSYRFFGSSLLVIYDGDPCSTSDIEIRMIDFAHSVLDDEMFAGMKDMTYPPSHPDQPDQGYILGLETLLDILNRMQERCD</sequence>
<dbReference type="Pfam" id="PF03770">
    <property type="entry name" value="IPK"/>
    <property type="match status" value="1"/>
</dbReference>
<reference evidence="6" key="2">
    <citation type="journal article" date="2022" name="Proc. Natl. Acad. Sci. U.S.A.">
        <title>Diploid-dominant life cycles characterize the early evolution of Fungi.</title>
        <authorList>
            <person name="Amses K.R."/>
            <person name="Simmons D.R."/>
            <person name="Longcore J.E."/>
            <person name="Mondo S.J."/>
            <person name="Seto K."/>
            <person name="Jeronimo G.H."/>
            <person name="Bonds A.E."/>
            <person name="Quandt C.A."/>
            <person name="Davis W.J."/>
            <person name="Chang Y."/>
            <person name="Federici B.A."/>
            <person name="Kuo A."/>
            <person name="LaButti K."/>
            <person name="Pangilinan J."/>
            <person name="Andreopoulos W."/>
            <person name="Tritt A."/>
            <person name="Riley R."/>
            <person name="Hundley H."/>
            <person name="Johnson J."/>
            <person name="Lipzen A."/>
            <person name="Barry K."/>
            <person name="Lang B.F."/>
            <person name="Cuomo C.A."/>
            <person name="Buchler N.E."/>
            <person name="Grigoriev I.V."/>
            <person name="Spatafora J.W."/>
            <person name="Stajich J.E."/>
            <person name="James T.Y."/>
        </authorList>
    </citation>
    <scope>NUCLEOTIDE SEQUENCE</scope>
    <source>
        <strain evidence="6">AG</strain>
    </source>
</reference>
<comment type="caution">
    <text evidence="6">The sequence shown here is derived from an EMBL/GenBank/DDBJ whole genome shotgun (WGS) entry which is preliminary data.</text>
</comment>
<dbReference type="RefSeq" id="XP_051442243.1">
    <property type="nucleotide sequence ID" value="XM_051590951.1"/>
</dbReference>